<dbReference type="Pfam" id="PF00534">
    <property type="entry name" value="Glycos_transf_1"/>
    <property type="match status" value="1"/>
</dbReference>
<feature type="domain" description="Glycosyl transferase family 1" evidence="1">
    <location>
        <begin position="209"/>
        <end position="317"/>
    </location>
</feature>
<evidence type="ECO:0000259" key="2">
    <source>
        <dbReference type="Pfam" id="PF13439"/>
    </source>
</evidence>
<gene>
    <name evidence="3" type="ORF">F8C67_13490</name>
</gene>
<dbReference type="OrthoDB" id="9795068at2"/>
<comment type="caution">
    <text evidence="3">The sequence shown here is derived from an EMBL/GenBank/DDBJ whole genome shotgun (WGS) entry which is preliminary data.</text>
</comment>
<evidence type="ECO:0000313" key="3">
    <source>
        <dbReference type="EMBL" id="KAB2805460.1"/>
    </source>
</evidence>
<dbReference type="EMBL" id="WBVO01000014">
    <property type="protein sequence ID" value="KAB2805460.1"/>
    <property type="molecule type" value="Genomic_DNA"/>
</dbReference>
<dbReference type="PANTHER" id="PTHR12526:SF630">
    <property type="entry name" value="GLYCOSYLTRANSFERASE"/>
    <property type="match status" value="1"/>
</dbReference>
<evidence type="ECO:0000259" key="1">
    <source>
        <dbReference type="Pfam" id="PF00534"/>
    </source>
</evidence>
<dbReference type="GO" id="GO:0016757">
    <property type="term" value="F:glycosyltransferase activity"/>
    <property type="evidence" value="ECO:0007669"/>
    <property type="project" value="InterPro"/>
</dbReference>
<keyword evidence="3" id="KW-0808">Transferase</keyword>
<keyword evidence="4" id="KW-1185">Reference proteome</keyword>
<evidence type="ECO:0000313" key="4">
    <source>
        <dbReference type="Proteomes" id="UP000468650"/>
    </source>
</evidence>
<dbReference type="Pfam" id="PF13439">
    <property type="entry name" value="Glyco_transf_4"/>
    <property type="match status" value="1"/>
</dbReference>
<name>A0A6N6RCZ6_9FLAO</name>
<dbReference type="Proteomes" id="UP000468650">
    <property type="component" value="Unassembled WGS sequence"/>
</dbReference>
<dbReference type="InterPro" id="IPR001296">
    <property type="entry name" value="Glyco_trans_1"/>
</dbReference>
<dbReference type="InterPro" id="IPR028098">
    <property type="entry name" value="Glyco_trans_4-like_N"/>
</dbReference>
<sequence>MKPNPKILHLAKWYPNALDPQNGVFIQQQIRICKSFAQHAVLYWGTDEEHHWTFDREEDIPVMRAYFPKGKRIQNVNRKWASIRKIIDEAFAGEKPDLIHLHIADNDQWVIVEYAAAQGIPFILTEHWSGYLDGRFDAKGAIAKSLSTALIKKAKAVTAVSGFLADAIIHTTGRKDVHVISNSVDLEGIAMSTPKNDASHFGVLADLDDKIKNISGVLKAFRTFYEESPGSKLTIVGGGKDEEKLKGLATEFGLHESVHFAGRFEHAESLRQLSAVDTMIVNSRRETFSIVCLEAVALGKHLICTKCGGPETFMRDSLVRWTNVDDDIDLLHAMREAKATPYPSAEQVMLQIEPFLPEVIASQWQELYREVIK</sequence>
<dbReference type="AlphaFoldDB" id="A0A6N6RCZ6"/>
<reference evidence="3 4" key="1">
    <citation type="submission" date="2019-09" db="EMBL/GenBank/DDBJ databases">
        <title>Genomes of family Cryomorphaceae.</title>
        <authorList>
            <person name="Bowman J.P."/>
        </authorList>
    </citation>
    <scope>NUCLEOTIDE SEQUENCE [LARGE SCALE GENOMIC DNA]</scope>
    <source>
        <strain evidence="3 4">LMG 25704</strain>
    </source>
</reference>
<proteinExistence type="predicted"/>
<accession>A0A6N6RCZ6</accession>
<dbReference type="PANTHER" id="PTHR12526">
    <property type="entry name" value="GLYCOSYLTRANSFERASE"/>
    <property type="match status" value="1"/>
</dbReference>
<dbReference type="SUPFAM" id="SSF53756">
    <property type="entry name" value="UDP-Glycosyltransferase/glycogen phosphorylase"/>
    <property type="match status" value="1"/>
</dbReference>
<organism evidence="3 4">
    <name type="scientific">Phaeocystidibacter luteus</name>
    <dbReference type="NCBI Taxonomy" id="911197"/>
    <lineage>
        <taxon>Bacteria</taxon>
        <taxon>Pseudomonadati</taxon>
        <taxon>Bacteroidota</taxon>
        <taxon>Flavobacteriia</taxon>
        <taxon>Flavobacteriales</taxon>
        <taxon>Phaeocystidibacteraceae</taxon>
        <taxon>Phaeocystidibacter</taxon>
    </lineage>
</organism>
<protein>
    <submittedName>
        <fullName evidence="3">Glycosyltransferase family 4 protein</fullName>
    </submittedName>
</protein>
<feature type="domain" description="Glycosyltransferase subfamily 4-like N-terminal" evidence="2">
    <location>
        <begin position="59"/>
        <end position="187"/>
    </location>
</feature>
<dbReference type="RefSeq" id="WP_151668393.1">
    <property type="nucleotide sequence ID" value="NZ_WBVO01000014.1"/>
</dbReference>
<dbReference type="Gene3D" id="3.40.50.2000">
    <property type="entry name" value="Glycogen Phosphorylase B"/>
    <property type="match status" value="2"/>
</dbReference>